<dbReference type="PANTHER" id="PTHR28280:SF1">
    <property type="entry name" value="SHUTTLING PRE-60S FACTOR ECM1"/>
    <property type="match status" value="1"/>
</dbReference>
<feature type="coiled-coil region" evidence="7">
    <location>
        <begin position="40"/>
        <end position="74"/>
    </location>
</feature>
<dbReference type="GO" id="GO:0005730">
    <property type="term" value="C:nucleolus"/>
    <property type="evidence" value="ECO:0007669"/>
    <property type="project" value="TreeGrafter"/>
</dbReference>
<keyword evidence="9" id="KW-1185">Reference proteome</keyword>
<protein>
    <submittedName>
        <fullName evidence="8">Uncharacterized protein</fullName>
    </submittedName>
</protein>
<comment type="subcellular location">
    <subcellularLocation>
        <location evidence="2">Cytoplasm</location>
    </subcellularLocation>
    <subcellularLocation>
        <location evidence="1">Nucleus</location>
    </subcellularLocation>
</comment>
<evidence type="ECO:0000256" key="7">
    <source>
        <dbReference type="SAM" id="Coils"/>
    </source>
</evidence>
<dbReference type="GO" id="GO:0030687">
    <property type="term" value="C:preribosome, large subunit precursor"/>
    <property type="evidence" value="ECO:0007669"/>
    <property type="project" value="TreeGrafter"/>
</dbReference>
<dbReference type="Pfam" id="PF09135">
    <property type="entry name" value="Alb1"/>
    <property type="match status" value="1"/>
</dbReference>
<keyword evidence="6" id="KW-0539">Nucleus</keyword>
<dbReference type="OrthoDB" id="5304887at2759"/>
<sequence>MVGLVKPSIKETDYKPWLHNAQNAGITKKQKVKPLKRQQKVRQQRAVEKADAVVDKLERKVADSKARSKRIQSRAKAWEELNAMSAPVKKTAAEEIAAEAAVLGAEGGREERDMEDVAVPVPETTDVSVDFVATPTAATATEIEAEVDEVT</sequence>
<organism evidence="8 9">
    <name type="scientific">Friedmanniomyces simplex</name>
    <dbReference type="NCBI Taxonomy" id="329884"/>
    <lineage>
        <taxon>Eukaryota</taxon>
        <taxon>Fungi</taxon>
        <taxon>Dikarya</taxon>
        <taxon>Ascomycota</taxon>
        <taxon>Pezizomycotina</taxon>
        <taxon>Dothideomycetes</taxon>
        <taxon>Dothideomycetidae</taxon>
        <taxon>Mycosphaerellales</taxon>
        <taxon>Teratosphaeriaceae</taxon>
        <taxon>Friedmanniomyces</taxon>
    </lineage>
</organism>
<dbReference type="PANTHER" id="PTHR28280">
    <property type="entry name" value="SHUTTLING PRE-60S FACTOR ECM1"/>
    <property type="match status" value="1"/>
</dbReference>
<evidence type="ECO:0000256" key="5">
    <source>
        <dbReference type="ARBA" id="ARBA00022517"/>
    </source>
</evidence>
<keyword evidence="3" id="KW-0813">Transport</keyword>
<keyword evidence="5" id="KW-0690">Ribosome biogenesis</keyword>
<dbReference type="GO" id="GO:0005737">
    <property type="term" value="C:cytoplasm"/>
    <property type="evidence" value="ECO:0007669"/>
    <property type="project" value="UniProtKB-SubCell"/>
</dbReference>
<dbReference type="GO" id="GO:0000055">
    <property type="term" value="P:ribosomal large subunit export from nucleus"/>
    <property type="evidence" value="ECO:0007669"/>
    <property type="project" value="TreeGrafter"/>
</dbReference>
<name>A0A4U0WNS9_9PEZI</name>
<evidence type="ECO:0000256" key="6">
    <source>
        <dbReference type="ARBA" id="ARBA00023242"/>
    </source>
</evidence>
<keyword evidence="7" id="KW-0175">Coiled coil</keyword>
<comment type="caution">
    <text evidence="8">The sequence shown here is derived from an EMBL/GenBank/DDBJ whole genome shotgun (WGS) entry which is preliminary data.</text>
</comment>
<evidence type="ECO:0000256" key="1">
    <source>
        <dbReference type="ARBA" id="ARBA00004123"/>
    </source>
</evidence>
<gene>
    <name evidence="8" type="ORF">B0A55_11710</name>
</gene>
<evidence type="ECO:0000256" key="3">
    <source>
        <dbReference type="ARBA" id="ARBA00022448"/>
    </source>
</evidence>
<evidence type="ECO:0000256" key="2">
    <source>
        <dbReference type="ARBA" id="ARBA00004496"/>
    </source>
</evidence>
<dbReference type="InterPro" id="IPR022784">
    <property type="entry name" value="Ribosome_bgen_Alb1"/>
</dbReference>
<evidence type="ECO:0000256" key="4">
    <source>
        <dbReference type="ARBA" id="ARBA00022490"/>
    </source>
</evidence>
<dbReference type="AlphaFoldDB" id="A0A4U0WNS9"/>
<dbReference type="InterPro" id="IPR053278">
    <property type="entry name" value="Pre-60S_factor_ECM1"/>
</dbReference>
<evidence type="ECO:0000313" key="9">
    <source>
        <dbReference type="Proteomes" id="UP000309340"/>
    </source>
</evidence>
<dbReference type="Proteomes" id="UP000309340">
    <property type="component" value="Unassembled WGS sequence"/>
</dbReference>
<accession>A0A4U0WNS9</accession>
<evidence type="ECO:0000313" key="8">
    <source>
        <dbReference type="EMBL" id="TKA64930.1"/>
    </source>
</evidence>
<dbReference type="EMBL" id="NAJQ01000783">
    <property type="protein sequence ID" value="TKA64930.1"/>
    <property type="molecule type" value="Genomic_DNA"/>
</dbReference>
<reference evidence="8 9" key="1">
    <citation type="submission" date="2017-03" db="EMBL/GenBank/DDBJ databases">
        <title>Genomes of endolithic fungi from Antarctica.</title>
        <authorList>
            <person name="Coleine C."/>
            <person name="Masonjones S."/>
            <person name="Stajich J.E."/>
        </authorList>
    </citation>
    <scope>NUCLEOTIDE SEQUENCE [LARGE SCALE GENOMIC DNA]</scope>
    <source>
        <strain evidence="8 9">CCFEE 5184</strain>
    </source>
</reference>
<keyword evidence="4" id="KW-0963">Cytoplasm</keyword>
<proteinExistence type="predicted"/>